<evidence type="ECO:0008006" key="4">
    <source>
        <dbReference type="Google" id="ProtNLM"/>
    </source>
</evidence>
<sequence length="127" mass="13326">MGNICGKSSSDPDAFSTPGRIVGTTPAQPQRASLPPRVVGGPPRKLGGGNDSAAAAAPSSSAAVEARETGSRGCREQRRLLPKTQGKLGQQLAAQKKQSRQETLNEISQEERRARDAEQAAQARAHN</sequence>
<keyword evidence="3" id="KW-1185">Reference proteome</keyword>
<protein>
    <recommendedName>
        <fullName evidence="4">Small EDRK-rich factor-like N-terminal domain-containing protein</fullName>
    </recommendedName>
</protein>
<evidence type="ECO:0000256" key="1">
    <source>
        <dbReference type="SAM" id="MobiDB-lite"/>
    </source>
</evidence>
<feature type="compositionally biased region" description="Polar residues" evidence="1">
    <location>
        <begin position="1"/>
        <end position="11"/>
    </location>
</feature>
<comment type="caution">
    <text evidence="2">The sequence shown here is derived from an EMBL/GenBank/DDBJ whole genome shotgun (WGS) entry which is preliminary data.</text>
</comment>
<name>A0ABR1T6N6_9PEZI</name>
<evidence type="ECO:0000313" key="3">
    <source>
        <dbReference type="Proteomes" id="UP001444661"/>
    </source>
</evidence>
<feature type="region of interest" description="Disordered" evidence="1">
    <location>
        <begin position="1"/>
        <end position="127"/>
    </location>
</feature>
<feature type="compositionally biased region" description="Low complexity" evidence="1">
    <location>
        <begin position="85"/>
        <end position="96"/>
    </location>
</feature>
<proteinExistence type="predicted"/>
<organism evidence="2 3">
    <name type="scientific">Apiospora rasikravindrae</name>
    <dbReference type="NCBI Taxonomy" id="990691"/>
    <lineage>
        <taxon>Eukaryota</taxon>
        <taxon>Fungi</taxon>
        <taxon>Dikarya</taxon>
        <taxon>Ascomycota</taxon>
        <taxon>Pezizomycotina</taxon>
        <taxon>Sordariomycetes</taxon>
        <taxon>Xylariomycetidae</taxon>
        <taxon>Amphisphaeriales</taxon>
        <taxon>Apiosporaceae</taxon>
        <taxon>Apiospora</taxon>
    </lineage>
</organism>
<accession>A0ABR1T6N6</accession>
<feature type="compositionally biased region" description="Basic and acidic residues" evidence="1">
    <location>
        <begin position="109"/>
        <end position="118"/>
    </location>
</feature>
<feature type="compositionally biased region" description="Basic and acidic residues" evidence="1">
    <location>
        <begin position="65"/>
        <end position="79"/>
    </location>
</feature>
<gene>
    <name evidence="2" type="ORF">PG993_006789</name>
</gene>
<reference evidence="2 3" key="1">
    <citation type="submission" date="2023-01" db="EMBL/GenBank/DDBJ databases">
        <title>Analysis of 21 Apiospora genomes using comparative genomics revels a genus with tremendous synthesis potential of carbohydrate active enzymes and secondary metabolites.</title>
        <authorList>
            <person name="Sorensen T."/>
        </authorList>
    </citation>
    <scope>NUCLEOTIDE SEQUENCE [LARGE SCALE GENOMIC DNA]</scope>
    <source>
        <strain evidence="2 3">CBS 33761</strain>
    </source>
</reference>
<dbReference type="Proteomes" id="UP001444661">
    <property type="component" value="Unassembled WGS sequence"/>
</dbReference>
<evidence type="ECO:0000313" key="2">
    <source>
        <dbReference type="EMBL" id="KAK8042266.1"/>
    </source>
</evidence>
<dbReference type="EMBL" id="JAQQWK010000005">
    <property type="protein sequence ID" value="KAK8042266.1"/>
    <property type="molecule type" value="Genomic_DNA"/>
</dbReference>
<feature type="compositionally biased region" description="Low complexity" evidence="1">
    <location>
        <begin position="52"/>
        <end position="63"/>
    </location>
</feature>